<dbReference type="SMART" id="SM00382">
    <property type="entry name" value="AAA"/>
    <property type="match status" value="1"/>
</dbReference>
<comment type="similarity">
    <text evidence="1">Belongs to the TrbE/VirB4 family.</text>
</comment>
<evidence type="ECO:0000256" key="2">
    <source>
        <dbReference type="ARBA" id="ARBA00022741"/>
    </source>
</evidence>
<proteinExistence type="inferred from homology"/>
<sequence>MTMWADPNQSLSEYMNWGMILKPGVIICKDGSFLAAWSMTGIDPESMEERTYAAQMERISRGFAGFRDDATFWVTLCRKSAATEYLNSQAGQGNDALALIAAERAAILSAPGGAFRNELTMAVQWAPPVIAKDSAANLALFETFCRTVEGRFRSILGLKRLRVGKRQDRRGQIRDYDQLTSHLGERTTGLPRYYNPAPLGEQAYVSQLLRPSFVQAAPYETPVINGREAEIITIDGFPLSIDRDPFGALETIPFDIQITMRFACQSKRATRNMANTVLKNWQQGGSSLFKQAFSEGPVKQDQFSTEMVAYAESTIAEIERDALSYGRFVLTAVIFPDTQIEDPEARRLGVEAHAHEVSEALQDSGFEVRRERLNGLEAYLGSLPGHSHYNIRTQGVSSRTFAWSMPTTSIWTGSRTNPAPEPLFPEGTPALLTGRSLSGELFDFNLHVGDVGHGLVFGPTGGGKSVLLGLLAAQWQRYQNGQVIVFDKGRSMQRLTRALGGSVSIFNAEHGGVAPLDACDHLGGAWLERWIRTLADVNNIARTTARDSEIKTLVQTFMDSKLRSFDALASITQDSELRTMFQTYHTSEVTAVLRGGDGYKGLSSTMTLFETEEIFNDLDNRARVPLIDYLFEEVARRIDGRPTLIILDEAWAYLKTPVFSQRITSWLREGRKKNLALLMATQSLKDILDDDLMGVIMESCKTKLFLPNAGAHSDAIKPQYMRLGLNEQQVENIATASPKRDYYITQEANERIVEFALGPATLTLIGQTKLEESAAAEAAYQADPEFWREDVDRALTDVAQAKQSDLS</sequence>
<reference evidence="5 6" key="1">
    <citation type="submission" date="2024-03" db="EMBL/GenBank/DDBJ databases">
        <title>Cognatishimia coralii sp. nov., a marine bacterium isolated from coral surrounding seawater.</title>
        <authorList>
            <person name="Liu X."/>
            <person name="Liu S."/>
            <person name="Sun H."/>
            <person name="Zhang Y."/>
        </authorList>
    </citation>
    <scope>NUCLEOTIDE SEQUENCE [LARGE SCALE GENOMIC DNA]</scope>
    <source>
        <strain evidence="5 6">D5M38</strain>
    </source>
</reference>
<feature type="domain" description="AAA+ ATPase" evidence="4">
    <location>
        <begin position="450"/>
        <end position="708"/>
    </location>
</feature>
<gene>
    <name evidence="5" type="ORF">WG622_17255</name>
</gene>
<evidence type="ECO:0000256" key="1">
    <source>
        <dbReference type="ARBA" id="ARBA00006512"/>
    </source>
</evidence>
<protein>
    <recommendedName>
        <fullName evidence="4">AAA+ ATPase domain-containing protein</fullName>
    </recommendedName>
</protein>
<dbReference type="Gene3D" id="3.40.50.300">
    <property type="entry name" value="P-loop containing nucleotide triphosphate hydrolases"/>
    <property type="match status" value="1"/>
</dbReference>
<evidence type="ECO:0000313" key="6">
    <source>
        <dbReference type="Proteomes" id="UP001368270"/>
    </source>
</evidence>
<dbReference type="Pfam" id="PF03135">
    <property type="entry name" value="CagE_TrbE_VirB"/>
    <property type="match status" value="1"/>
</dbReference>
<dbReference type="PANTHER" id="PTHR30121">
    <property type="entry name" value="UNCHARACTERIZED PROTEIN YJGR-RELATED"/>
    <property type="match status" value="1"/>
</dbReference>
<accession>A0ABU8QKZ7</accession>
<dbReference type="InterPro" id="IPR051162">
    <property type="entry name" value="T4SS_component"/>
</dbReference>
<dbReference type="InterPro" id="IPR018145">
    <property type="entry name" value="CagE_TrbE_VirB_cntrl_dom"/>
</dbReference>
<dbReference type="EMBL" id="JBBGAZ010000015">
    <property type="protein sequence ID" value="MEJ5220006.1"/>
    <property type="molecule type" value="Genomic_DNA"/>
</dbReference>
<evidence type="ECO:0000259" key="4">
    <source>
        <dbReference type="SMART" id="SM00382"/>
    </source>
</evidence>
<name>A0ABU8QKZ7_9RHOB</name>
<keyword evidence="6" id="KW-1185">Reference proteome</keyword>
<dbReference type="CDD" id="cd01127">
    <property type="entry name" value="TrwB_TraG_TraD_VirD4"/>
    <property type="match status" value="1"/>
</dbReference>
<evidence type="ECO:0000256" key="3">
    <source>
        <dbReference type="ARBA" id="ARBA00022840"/>
    </source>
</evidence>
<dbReference type="Proteomes" id="UP001368270">
    <property type="component" value="Unassembled WGS sequence"/>
</dbReference>
<dbReference type="PANTHER" id="PTHR30121:SF12">
    <property type="entry name" value="TYPE IV SECRETION SYSTEM PROTEIN CAGE"/>
    <property type="match status" value="1"/>
</dbReference>
<dbReference type="SUPFAM" id="SSF52540">
    <property type="entry name" value="P-loop containing nucleoside triphosphate hydrolases"/>
    <property type="match status" value="1"/>
</dbReference>
<organism evidence="5 6">
    <name type="scientific">Cognatishimia coralii</name>
    <dbReference type="NCBI Taxonomy" id="3083254"/>
    <lineage>
        <taxon>Bacteria</taxon>
        <taxon>Pseudomonadati</taxon>
        <taxon>Pseudomonadota</taxon>
        <taxon>Alphaproteobacteria</taxon>
        <taxon>Rhodobacterales</taxon>
        <taxon>Paracoccaceae</taxon>
        <taxon>Cognatishimia</taxon>
    </lineage>
</organism>
<keyword evidence="3" id="KW-0067">ATP-binding</keyword>
<dbReference type="InterPro" id="IPR003593">
    <property type="entry name" value="AAA+_ATPase"/>
</dbReference>
<keyword evidence="2" id="KW-0547">Nucleotide-binding</keyword>
<comment type="caution">
    <text evidence="5">The sequence shown here is derived from an EMBL/GenBank/DDBJ whole genome shotgun (WGS) entry which is preliminary data.</text>
</comment>
<evidence type="ECO:0000313" key="5">
    <source>
        <dbReference type="EMBL" id="MEJ5220006.1"/>
    </source>
</evidence>
<dbReference type="InterPro" id="IPR027417">
    <property type="entry name" value="P-loop_NTPase"/>
</dbReference>
<dbReference type="RefSeq" id="WP_339404654.1">
    <property type="nucleotide sequence ID" value="NZ_JBBGAZ010000015.1"/>
</dbReference>